<dbReference type="AlphaFoldDB" id="A0A1I4VRR2"/>
<accession>A0A1I4VRR2</accession>
<organism evidence="1 2">
    <name type="scientific">Flavobacterium succinicans</name>
    <dbReference type="NCBI Taxonomy" id="29536"/>
    <lineage>
        <taxon>Bacteria</taxon>
        <taxon>Pseudomonadati</taxon>
        <taxon>Bacteroidota</taxon>
        <taxon>Flavobacteriia</taxon>
        <taxon>Flavobacteriales</taxon>
        <taxon>Flavobacteriaceae</taxon>
        <taxon>Flavobacterium</taxon>
    </lineage>
</organism>
<evidence type="ECO:0000313" key="2">
    <source>
        <dbReference type="Proteomes" id="UP000182961"/>
    </source>
</evidence>
<gene>
    <name evidence="1" type="ORF">SAMN05444143_105137</name>
</gene>
<proteinExistence type="predicted"/>
<dbReference type="Proteomes" id="UP000182961">
    <property type="component" value="Unassembled WGS sequence"/>
</dbReference>
<keyword evidence="2" id="KW-1185">Reference proteome</keyword>
<evidence type="ECO:0000313" key="1">
    <source>
        <dbReference type="EMBL" id="SFN03863.1"/>
    </source>
</evidence>
<reference evidence="2" key="1">
    <citation type="submission" date="2016-10" db="EMBL/GenBank/DDBJ databases">
        <authorList>
            <person name="Varghese N."/>
            <person name="Submissions S."/>
        </authorList>
    </citation>
    <scope>NUCLEOTIDE SEQUENCE [LARGE SCALE GENOMIC DNA]</scope>
    <source>
        <strain evidence="2">DSM 4002</strain>
    </source>
</reference>
<sequence length="193" mass="23183">MNKLVVKIVIKYEINKNMFVQLDTKEYNFLIINLLKNNIHMKNLFIYLIILSSSIKMNCQQLNNKSIFVMIDSIQNEQLFILEKNKNNVYANIKILKYDKRKEGFNNKETKIKSKNDIIQVNPEPNIINYYEFRANNPPQKLNSLKGLKLNSIQDVSKNKKNVWSKYPYTIFFVEKLEKREYNLWEMNLIIYE</sequence>
<name>A0A1I4VRR2_9FLAO</name>
<protein>
    <submittedName>
        <fullName evidence="1">Uncharacterized protein</fullName>
    </submittedName>
</protein>
<dbReference type="EMBL" id="FOUT01000005">
    <property type="protein sequence ID" value="SFN03863.1"/>
    <property type="molecule type" value="Genomic_DNA"/>
</dbReference>